<dbReference type="InterPro" id="IPR004868">
    <property type="entry name" value="DNA-dir_DNA_pol_B_mt/vir"/>
</dbReference>
<feature type="domain" description="DNA-directed DNA polymerase family B mitochondria/virus" evidence="9">
    <location>
        <begin position="178"/>
        <end position="350"/>
    </location>
</feature>
<evidence type="ECO:0000256" key="8">
    <source>
        <dbReference type="ARBA" id="ARBA00049244"/>
    </source>
</evidence>
<dbReference type="InterPro" id="IPR043502">
    <property type="entry name" value="DNA/RNA_pol_sf"/>
</dbReference>
<keyword evidence="11" id="KW-1185">Reference proteome</keyword>
<dbReference type="EC" id="2.7.7.7" evidence="2"/>
<dbReference type="SUPFAM" id="SSF56672">
    <property type="entry name" value="DNA/RNA polymerases"/>
    <property type="match status" value="1"/>
</dbReference>
<dbReference type="OrthoDB" id="10063541at2759"/>
<sequence>MKRKDLGVDPLKYCITIASACNLVFRRNYLQPNSIAVFSDQQQKNHSYSCLQWLHFESLQRGVYIDHARNGGERKIGPYFVDGFAKEGNIIFAFQGCYWHGCPDCYDEDTVHPTYNITMGELYKRTEKMKKFFQDVCPKYSYGEMREHEWQMLKEKLPVEMKAKINMVPKNLKPLLPREAFFRGRTNRIKLFHKVEGDEQIKYVDFCSLYPYTNKYCSYPVGHPTILTVNLSHNMSEYYGLVHCTILPPRKLYHPVLPVKIHEKLMYRLCWKCVENKSKSRCMHSEMERTITGTWVILEVQKAVQMGYTILKVEVVWHFEERAEYDRLTKSGGLFTKYIDTFLKIKQEASGWPSWCETEQDREKYVEKYYENEGVALDPQNVEYFPGLRALAKLMLNSFWGKFGQRSDLEKKEIVTKVERLNDLLKDCDKTELTNIRFINEEVLEVN</sequence>
<accession>A0A9Q1B970</accession>
<evidence type="ECO:0000256" key="3">
    <source>
        <dbReference type="ARBA" id="ARBA00022679"/>
    </source>
</evidence>
<evidence type="ECO:0000313" key="11">
    <source>
        <dbReference type="Proteomes" id="UP001152320"/>
    </source>
</evidence>
<keyword evidence="6" id="KW-0239">DNA-directed DNA polymerase</keyword>
<dbReference type="PANTHER" id="PTHR33568">
    <property type="entry name" value="DNA POLYMERASE"/>
    <property type="match status" value="1"/>
</dbReference>
<dbReference type="GO" id="GO:0006260">
    <property type="term" value="P:DNA replication"/>
    <property type="evidence" value="ECO:0007669"/>
    <property type="project" value="UniProtKB-KW"/>
</dbReference>
<protein>
    <recommendedName>
        <fullName evidence="2">DNA-directed DNA polymerase</fullName>
        <ecNumber evidence="2">2.7.7.7</ecNumber>
    </recommendedName>
</protein>
<evidence type="ECO:0000259" key="9">
    <source>
        <dbReference type="Pfam" id="PF03175"/>
    </source>
</evidence>
<dbReference type="EMBL" id="JAIZAY010000168">
    <property type="protein sequence ID" value="KAJ8018846.1"/>
    <property type="molecule type" value="Genomic_DNA"/>
</dbReference>
<dbReference type="AlphaFoldDB" id="A0A9Q1B970"/>
<gene>
    <name evidence="10" type="ORF">HOLleu_42943</name>
</gene>
<organism evidence="10 11">
    <name type="scientific">Holothuria leucospilota</name>
    <name type="common">Black long sea cucumber</name>
    <name type="synonym">Mertensiothuria leucospilota</name>
    <dbReference type="NCBI Taxonomy" id="206669"/>
    <lineage>
        <taxon>Eukaryota</taxon>
        <taxon>Metazoa</taxon>
        <taxon>Echinodermata</taxon>
        <taxon>Eleutherozoa</taxon>
        <taxon>Echinozoa</taxon>
        <taxon>Holothuroidea</taxon>
        <taxon>Aspidochirotacea</taxon>
        <taxon>Aspidochirotida</taxon>
        <taxon>Holothuriidae</taxon>
        <taxon>Holothuria</taxon>
    </lineage>
</organism>
<dbReference type="Pfam" id="PF03175">
    <property type="entry name" value="DNA_pol_B_2"/>
    <property type="match status" value="1"/>
</dbReference>
<dbReference type="Proteomes" id="UP001152320">
    <property type="component" value="Unassembled WGS sequence"/>
</dbReference>
<proteinExistence type="inferred from homology"/>
<dbReference type="GO" id="GO:0000166">
    <property type="term" value="F:nucleotide binding"/>
    <property type="evidence" value="ECO:0007669"/>
    <property type="project" value="InterPro"/>
</dbReference>
<dbReference type="GO" id="GO:0003677">
    <property type="term" value="F:DNA binding"/>
    <property type="evidence" value="ECO:0007669"/>
    <property type="project" value="UniProtKB-KW"/>
</dbReference>
<evidence type="ECO:0000313" key="10">
    <source>
        <dbReference type="EMBL" id="KAJ8018846.1"/>
    </source>
</evidence>
<keyword evidence="5" id="KW-0235">DNA replication</keyword>
<dbReference type="Gene3D" id="1.10.287.690">
    <property type="entry name" value="Helix hairpin bin"/>
    <property type="match status" value="1"/>
</dbReference>
<dbReference type="GO" id="GO:0003887">
    <property type="term" value="F:DNA-directed DNA polymerase activity"/>
    <property type="evidence" value="ECO:0007669"/>
    <property type="project" value="UniProtKB-KW"/>
</dbReference>
<evidence type="ECO:0000256" key="2">
    <source>
        <dbReference type="ARBA" id="ARBA00012417"/>
    </source>
</evidence>
<evidence type="ECO:0000256" key="5">
    <source>
        <dbReference type="ARBA" id="ARBA00022705"/>
    </source>
</evidence>
<comment type="caution">
    <text evidence="10">The sequence shown here is derived from an EMBL/GenBank/DDBJ whole genome shotgun (WGS) entry which is preliminary data.</text>
</comment>
<keyword evidence="4" id="KW-0548">Nucleotidyltransferase</keyword>
<evidence type="ECO:0000256" key="1">
    <source>
        <dbReference type="ARBA" id="ARBA00005755"/>
    </source>
</evidence>
<keyword evidence="3" id="KW-0808">Transferase</keyword>
<evidence type="ECO:0000256" key="6">
    <source>
        <dbReference type="ARBA" id="ARBA00022932"/>
    </source>
</evidence>
<dbReference type="PANTHER" id="PTHR33568:SF3">
    <property type="entry name" value="DNA-DIRECTED DNA POLYMERASE"/>
    <property type="match status" value="1"/>
</dbReference>
<evidence type="ECO:0000256" key="4">
    <source>
        <dbReference type="ARBA" id="ARBA00022695"/>
    </source>
</evidence>
<comment type="similarity">
    <text evidence="1">Belongs to the DNA polymerase type-B family.</text>
</comment>
<reference evidence="10" key="1">
    <citation type="submission" date="2021-10" db="EMBL/GenBank/DDBJ databases">
        <title>Tropical sea cucumber genome reveals ecological adaptation and Cuvierian tubules defense mechanism.</title>
        <authorList>
            <person name="Chen T."/>
        </authorList>
    </citation>
    <scope>NUCLEOTIDE SEQUENCE</scope>
    <source>
        <strain evidence="10">Nanhai2018</strain>
        <tissue evidence="10">Muscle</tissue>
    </source>
</reference>
<keyword evidence="7" id="KW-0238">DNA-binding</keyword>
<comment type="catalytic activity">
    <reaction evidence="8">
        <text>DNA(n) + a 2'-deoxyribonucleoside 5'-triphosphate = DNA(n+1) + diphosphate</text>
        <dbReference type="Rhea" id="RHEA:22508"/>
        <dbReference type="Rhea" id="RHEA-COMP:17339"/>
        <dbReference type="Rhea" id="RHEA-COMP:17340"/>
        <dbReference type="ChEBI" id="CHEBI:33019"/>
        <dbReference type="ChEBI" id="CHEBI:61560"/>
        <dbReference type="ChEBI" id="CHEBI:173112"/>
        <dbReference type="EC" id="2.7.7.7"/>
    </reaction>
</comment>
<name>A0A9Q1B970_HOLLE</name>
<evidence type="ECO:0000256" key="7">
    <source>
        <dbReference type="ARBA" id="ARBA00023125"/>
    </source>
</evidence>